<dbReference type="Proteomes" id="UP000198838">
    <property type="component" value="Unassembled WGS sequence"/>
</dbReference>
<feature type="signal peptide" evidence="1">
    <location>
        <begin position="1"/>
        <end position="28"/>
    </location>
</feature>
<keyword evidence="3" id="KW-1185">Reference proteome</keyword>
<keyword evidence="1" id="KW-0732">Signal</keyword>
<dbReference type="OrthoDB" id="2049816at2"/>
<feature type="chain" id="PRO_5011486623" description="Pre-peptidase C-terminal domain-containing protein" evidence="1">
    <location>
        <begin position="29"/>
        <end position="359"/>
    </location>
</feature>
<dbReference type="RefSeq" id="WP_092869861.1">
    <property type="nucleotide sequence ID" value="NZ_FOJY01000001.1"/>
</dbReference>
<evidence type="ECO:0008006" key="4">
    <source>
        <dbReference type="Google" id="ProtNLM"/>
    </source>
</evidence>
<proteinExistence type="predicted"/>
<dbReference type="Gene3D" id="2.60.120.380">
    <property type="match status" value="1"/>
</dbReference>
<name>A0A1I0V5Z4_9FIRM</name>
<reference evidence="2 3" key="1">
    <citation type="submission" date="2016-10" db="EMBL/GenBank/DDBJ databases">
        <authorList>
            <person name="de Groot N.N."/>
        </authorList>
    </citation>
    <scope>NUCLEOTIDE SEQUENCE [LARGE SCALE GENOMIC DNA]</scope>
    <source>
        <strain evidence="2 3">DSM 5522</strain>
    </source>
</reference>
<sequence>MKKTLKKTLLVLVAVFGLFAALSITSNAKTVNKGSLTSGKRVNVIDYNSYYQNENYKNEYKYKITVKKAGIATFSGCSNASFYGNLCNSKGVALSTYSHNISNTYGGKLQYAVKKGTYYFKFKVSSFNQGYASIGYVFSTGSISNKKTITNYSQDRNQYFYYKFKASTTGVVTFTAKSIDGSDSAYMYTALTNAKKIRITDEDYSSTTGKYSYDRSATYGVKKGVTYYLRVKASSPVKIACVNKSVKSNCGSKFSQAKSVKSGKYTNGTFILGNKETDWYKFSTSKNTIKFKFDGDFSGKLIFTIYNSNGDAVTYDRTIYGDSLDYAYKYSSVKKGTYYIRVRRASSSTTGLYKMRVDY</sequence>
<evidence type="ECO:0000256" key="1">
    <source>
        <dbReference type="SAM" id="SignalP"/>
    </source>
</evidence>
<protein>
    <recommendedName>
        <fullName evidence="4">Pre-peptidase C-terminal domain-containing protein</fullName>
    </recommendedName>
</protein>
<gene>
    <name evidence="2" type="ORF">SAMN05216249_101146</name>
</gene>
<dbReference type="EMBL" id="FOJY01000001">
    <property type="protein sequence ID" value="SFA70966.1"/>
    <property type="molecule type" value="Genomic_DNA"/>
</dbReference>
<dbReference type="STRING" id="1120918.SAMN05216249_101146"/>
<evidence type="ECO:0000313" key="2">
    <source>
        <dbReference type="EMBL" id="SFA70966.1"/>
    </source>
</evidence>
<dbReference type="AlphaFoldDB" id="A0A1I0V5Z4"/>
<organism evidence="2 3">
    <name type="scientific">Acetitomaculum ruminis DSM 5522</name>
    <dbReference type="NCBI Taxonomy" id="1120918"/>
    <lineage>
        <taxon>Bacteria</taxon>
        <taxon>Bacillati</taxon>
        <taxon>Bacillota</taxon>
        <taxon>Clostridia</taxon>
        <taxon>Lachnospirales</taxon>
        <taxon>Lachnospiraceae</taxon>
        <taxon>Acetitomaculum</taxon>
    </lineage>
</organism>
<accession>A0A1I0V5Z4</accession>
<evidence type="ECO:0000313" key="3">
    <source>
        <dbReference type="Proteomes" id="UP000198838"/>
    </source>
</evidence>